<protein>
    <submittedName>
        <fullName evidence="1">Uncharacterized protein</fullName>
    </submittedName>
</protein>
<evidence type="ECO:0000313" key="2">
    <source>
        <dbReference type="Proteomes" id="UP000076476"/>
    </source>
</evidence>
<evidence type="ECO:0000313" key="1">
    <source>
        <dbReference type="EMBL" id="KZN95588.1"/>
    </source>
</evidence>
<proteinExistence type="predicted"/>
<dbReference type="EMBL" id="LWBR01000046">
    <property type="protein sequence ID" value="KZN95588.1"/>
    <property type="molecule type" value="Genomic_DNA"/>
</dbReference>
<reference evidence="1 2" key="1">
    <citation type="submission" date="2016-04" db="EMBL/GenBank/DDBJ databases">
        <title>Draft genome sequence of Aeribacillus pallidus 8m3 from petroleum reservoir.</title>
        <authorList>
            <person name="Poltaraus A.B."/>
            <person name="Nazina T.N."/>
            <person name="Tourova T.P."/>
            <person name="Malakho S.M."/>
            <person name="Korshunova A.V."/>
            <person name="Sokolova D.S."/>
        </authorList>
    </citation>
    <scope>NUCLEOTIDE SEQUENCE [LARGE SCALE GENOMIC DNA]</scope>
    <source>
        <strain evidence="1 2">8m3</strain>
    </source>
</reference>
<accession>A0A165X3G4</accession>
<comment type="caution">
    <text evidence="1">The sequence shown here is derived from an EMBL/GenBank/DDBJ whole genome shotgun (WGS) entry which is preliminary data.</text>
</comment>
<keyword evidence="2" id="KW-1185">Reference proteome</keyword>
<dbReference type="Proteomes" id="UP000076476">
    <property type="component" value="Unassembled WGS sequence"/>
</dbReference>
<name>A0A164B6V4_9BACI</name>
<dbReference type="AlphaFoldDB" id="A0A164B6V4"/>
<accession>A0A164B6V4</accession>
<sequence length="97" mass="11552">MQFKMRKQQKKIVKKKKDKRRNLLKKAENQIDNDFIKNNLKIGMTQEKVKNLLEEPNAIGTSALESHKVWRYDYVIKEGYVFGEQKDFQEMGIRYGG</sequence>
<organism evidence="1 2">
    <name type="scientific">Aeribacillus pallidus</name>
    <dbReference type="NCBI Taxonomy" id="33936"/>
    <lineage>
        <taxon>Bacteria</taxon>
        <taxon>Bacillati</taxon>
        <taxon>Bacillota</taxon>
        <taxon>Bacilli</taxon>
        <taxon>Bacillales</taxon>
        <taxon>Bacillaceae</taxon>
        <taxon>Aeribacillus</taxon>
    </lineage>
</organism>
<gene>
    <name evidence="1" type="ORF">AZI98_13210</name>
</gene>